<gene>
    <name evidence="1" type="ORF">PTI45_00039</name>
</gene>
<dbReference type="EMBL" id="MDER01000001">
    <property type="protein sequence ID" value="ODP30532.1"/>
    <property type="molecule type" value="Genomic_DNA"/>
</dbReference>
<protein>
    <submittedName>
        <fullName evidence="1">Uncharacterized protein</fullName>
    </submittedName>
</protein>
<keyword evidence="2" id="KW-1185">Reference proteome</keyword>
<dbReference type="Proteomes" id="UP000094578">
    <property type="component" value="Unassembled WGS sequence"/>
</dbReference>
<accession>A0A1E3L9M4</accession>
<dbReference type="AlphaFoldDB" id="A0A1E3L9M4"/>
<evidence type="ECO:0000313" key="1">
    <source>
        <dbReference type="EMBL" id="ODP30532.1"/>
    </source>
</evidence>
<dbReference type="RefSeq" id="WP_425415560.1">
    <property type="nucleotide sequence ID" value="NZ_MDER01000001.1"/>
</dbReference>
<reference evidence="1 2" key="1">
    <citation type="submission" date="2016-08" db="EMBL/GenBank/DDBJ databases">
        <title>Genome sequencing of Paenibacillus sp. TI45-13ar, isolated from Korean traditional nuruk.</title>
        <authorList>
            <person name="Kim S.-J."/>
        </authorList>
    </citation>
    <scope>NUCLEOTIDE SEQUENCE [LARGE SCALE GENOMIC DNA]</scope>
    <source>
        <strain evidence="1 2">TI45-13ar</strain>
    </source>
</reference>
<evidence type="ECO:0000313" key="2">
    <source>
        <dbReference type="Proteomes" id="UP000094578"/>
    </source>
</evidence>
<dbReference type="PATRIC" id="fig|1886670.3.peg.39"/>
<organism evidence="1 2">
    <name type="scientific">Paenibacillus nuruki</name>
    <dbReference type="NCBI Taxonomy" id="1886670"/>
    <lineage>
        <taxon>Bacteria</taxon>
        <taxon>Bacillati</taxon>
        <taxon>Bacillota</taxon>
        <taxon>Bacilli</taxon>
        <taxon>Bacillales</taxon>
        <taxon>Paenibacillaceae</taxon>
        <taxon>Paenibacillus</taxon>
    </lineage>
</organism>
<comment type="caution">
    <text evidence="1">The sequence shown here is derived from an EMBL/GenBank/DDBJ whole genome shotgun (WGS) entry which is preliminary data.</text>
</comment>
<name>A0A1E3L9M4_9BACL</name>
<proteinExistence type="predicted"/>
<sequence>MFPKTLDFYQIELTNMLETERYGEAMALLDFLLHCQGQSEQQMEEWESLLGWLRMSFPEAAIESSALDQQADEENYTNSDTIMRDRIKGKQSADHSYESKLLETAMEQPVTERTLLALEQLSYLDQPKIDDELIDWLKTGKQHPLIQFRILQTLRRRGHLGNVSFERDHEWIEVEIENVPLEPAEFPLPVIQILERVADKTESDAPNLFYFAQELWSQFMMAAYGTSNYQYIVRGDDAELDIWAAALHQTVSETLEGTKEEESIRLLYGVTDNIRFRYEQAYRAMHQFVSGQLPRS</sequence>